<proteinExistence type="predicted"/>
<name>A0ABP8VQ52_9MICO</name>
<gene>
    <name evidence="1" type="ORF">GCM10025780_08330</name>
</gene>
<dbReference type="EMBL" id="BAABLM010000001">
    <property type="protein sequence ID" value="GAA4668117.1"/>
    <property type="molecule type" value="Genomic_DNA"/>
</dbReference>
<evidence type="ECO:0000313" key="1">
    <source>
        <dbReference type="EMBL" id="GAA4668117.1"/>
    </source>
</evidence>
<keyword evidence="2" id="KW-1185">Reference proteome</keyword>
<accession>A0ABP8VQ52</accession>
<evidence type="ECO:0000313" key="2">
    <source>
        <dbReference type="Proteomes" id="UP001501295"/>
    </source>
</evidence>
<dbReference type="Proteomes" id="UP001501295">
    <property type="component" value="Unassembled WGS sequence"/>
</dbReference>
<sequence length="145" mass="15774">MESFDRYQGHDEGRAVLAIVDNYTDFSIAQNAARSSYLSNKPGALALAADDLRGLEGWGHAMEALDLSTGRDSMNSFPASQIELLQDLVRGLGSQSAGMGRDAVEESLRRLRERNDFDPGMVQGFAMADGVTGKRLEHLARLLDA</sequence>
<reference evidence="2" key="1">
    <citation type="journal article" date="2019" name="Int. J. Syst. Evol. Microbiol.">
        <title>The Global Catalogue of Microorganisms (GCM) 10K type strain sequencing project: providing services to taxonomists for standard genome sequencing and annotation.</title>
        <authorList>
            <consortium name="The Broad Institute Genomics Platform"/>
            <consortium name="The Broad Institute Genome Sequencing Center for Infectious Disease"/>
            <person name="Wu L."/>
            <person name="Ma J."/>
        </authorList>
    </citation>
    <scope>NUCLEOTIDE SEQUENCE [LARGE SCALE GENOMIC DNA]</scope>
    <source>
        <strain evidence="2">JCM 18956</strain>
    </source>
</reference>
<organism evidence="1 2">
    <name type="scientific">Frondihabitans cladoniiphilus</name>
    <dbReference type="NCBI Taxonomy" id="715785"/>
    <lineage>
        <taxon>Bacteria</taxon>
        <taxon>Bacillati</taxon>
        <taxon>Actinomycetota</taxon>
        <taxon>Actinomycetes</taxon>
        <taxon>Micrococcales</taxon>
        <taxon>Microbacteriaceae</taxon>
        <taxon>Frondihabitans</taxon>
    </lineage>
</organism>
<protein>
    <submittedName>
        <fullName evidence="1">Uncharacterized protein</fullName>
    </submittedName>
</protein>
<dbReference type="RefSeq" id="WP_345373511.1">
    <property type="nucleotide sequence ID" value="NZ_BAABLM010000001.1"/>
</dbReference>
<comment type="caution">
    <text evidence="1">The sequence shown here is derived from an EMBL/GenBank/DDBJ whole genome shotgun (WGS) entry which is preliminary data.</text>
</comment>